<organism evidence="3 4">
    <name type="scientific">Azospirillum lipoferum (strain 4B)</name>
    <dbReference type="NCBI Taxonomy" id="862719"/>
    <lineage>
        <taxon>Bacteria</taxon>
        <taxon>Pseudomonadati</taxon>
        <taxon>Pseudomonadota</taxon>
        <taxon>Alphaproteobacteria</taxon>
        <taxon>Rhodospirillales</taxon>
        <taxon>Azospirillaceae</taxon>
        <taxon>Azospirillum</taxon>
    </lineage>
</organism>
<dbReference type="HOGENOM" id="CLU_077948_1_0_5"/>
<dbReference type="PANTHER" id="PTHR41386">
    <property type="entry name" value="INTEGRAL MEMBRANE PROTEIN-RELATED"/>
    <property type="match status" value="1"/>
</dbReference>
<reference evidence="4" key="1">
    <citation type="journal article" date="2011" name="PLoS Genet.">
        <title>Azospirillum genomes reveal transition of bacteria from aquatic to terrestrial environments.</title>
        <authorList>
            <person name="Wisniewski-Dye F."/>
            <person name="Borziak K."/>
            <person name="Khalsa-Moyers G."/>
            <person name="Alexandre G."/>
            <person name="Sukharnikov L.O."/>
            <person name="Wuichet K."/>
            <person name="Hurst G.B."/>
            <person name="McDonald W.H."/>
            <person name="Robertson J.S."/>
            <person name="Barbe V."/>
            <person name="Calteau A."/>
            <person name="Rouy Z."/>
            <person name="Mangenot S."/>
            <person name="Prigent-Combaret C."/>
            <person name="Normand P."/>
            <person name="Boyer M."/>
            <person name="Siguier P."/>
            <person name="Dessaux Y."/>
            <person name="Elmerich C."/>
            <person name="Condemine G."/>
            <person name="Krishnen G."/>
            <person name="Kennedy I."/>
            <person name="Paterson A.H."/>
            <person name="Gonzalez V."/>
            <person name="Mavingui P."/>
            <person name="Zhulin I.B."/>
        </authorList>
    </citation>
    <scope>NUCLEOTIDE SEQUENCE [LARGE SCALE GENOMIC DNA]</scope>
    <source>
        <strain evidence="4">4B</strain>
    </source>
</reference>
<keyword evidence="2" id="KW-0472">Membrane</keyword>
<keyword evidence="4" id="KW-1185">Reference proteome</keyword>
<evidence type="ECO:0000256" key="1">
    <source>
        <dbReference type="SAM" id="MobiDB-lite"/>
    </source>
</evidence>
<gene>
    <name evidence="3" type="ordered locus">AZOLI_2970</name>
</gene>
<dbReference type="Pfam" id="PF06210">
    <property type="entry name" value="DUF1003"/>
    <property type="match status" value="1"/>
</dbReference>
<evidence type="ECO:0008006" key="5">
    <source>
        <dbReference type="Google" id="ProtNLM"/>
    </source>
</evidence>
<dbReference type="Proteomes" id="UP000005667">
    <property type="component" value="Chromosome"/>
</dbReference>
<feature type="transmembrane region" description="Helical" evidence="2">
    <location>
        <begin position="183"/>
        <end position="206"/>
    </location>
</feature>
<evidence type="ECO:0000313" key="4">
    <source>
        <dbReference type="Proteomes" id="UP000005667"/>
    </source>
</evidence>
<dbReference type="OrthoDB" id="9795736at2"/>
<feature type="transmembrane region" description="Helical" evidence="2">
    <location>
        <begin position="147"/>
        <end position="171"/>
    </location>
</feature>
<keyword evidence="2" id="KW-1133">Transmembrane helix</keyword>
<dbReference type="InterPro" id="IPR010406">
    <property type="entry name" value="DUF1003"/>
</dbReference>
<dbReference type="KEGG" id="ali:AZOLI_2970"/>
<name>G7Z6V4_AZOL4</name>
<evidence type="ECO:0000313" key="3">
    <source>
        <dbReference type="EMBL" id="CBS88141.1"/>
    </source>
</evidence>
<dbReference type="PANTHER" id="PTHR41386:SF1">
    <property type="entry name" value="MEMBRANE PROTEIN"/>
    <property type="match status" value="1"/>
</dbReference>
<feature type="region of interest" description="Disordered" evidence="1">
    <location>
        <begin position="1"/>
        <end position="51"/>
    </location>
</feature>
<dbReference type="AlphaFoldDB" id="G7Z6V4"/>
<dbReference type="EMBL" id="FQ311868">
    <property type="protein sequence ID" value="CBS88141.1"/>
    <property type="molecule type" value="Genomic_DNA"/>
</dbReference>
<sequence length="269" mass="30961">MTDHQLPPEDGDESAVPNLGPGQEDAGTEDAGQEDASLLAAKRQPCAISGKRRPKRDLIALDALRPNLADRIRQDHPHLEPDSQISRQELARYRSLYVAELLQAEHGELSELDREVAESLAHHETLAENPEEEYDDRRTLGERLSDGLASFGGSWAFLISFAFFLCVWMLINILEGDTRAFDPYPFILLNLLLSCLAAIQAPVIMMSQKRQEAKDRLRSENDYRVNLKAELEIRHLHEKMDYLIQRQWQRLTEIQQLQLEIMQEKRLRR</sequence>
<protein>
    <recommendedName>
        <fullName evidence="5">DUF1003 domain-containing protein</fullName>
    </recommendedName>
</protein>
<evidence type="ECO:0000256" key="2">
    <source>
        <dbReference type="SAM" id="Phobius"/>
    </source>
</evidence>
<accession>G7Z6V4</accession>
<dbReference type="RefSeq" id="WP_014249115.1">
    <property type="nucleotide sequence ID" value="NC_016622.1"/>
</dbReference>
<keyword evidence="2" id="KW-0812">Transmembrane</keyword>
<proteinExistence type="predicted"/>